<keyword evidence="1" id="KW-0472">Membrane</keyword>
<proteinExistence type="predicted"/>
<keyword evidence="3" id="KW-1185">Reference proteome</keyword>
<protein>
    <submittedName>
        <fullName evidence="2">Uncharacterized protein</fullName>
    </submittedName>
</protein>
<keyword evidence="1" id="KW-0812">Transmembrane</keyword>
<dbReference type="KEGG" id="cag:Cagg_1610"/>
<name>B8G9Z6_CHLAD</name>
<keyword evidence="1" id="KW-1133">Transmembrane helix</keyword>
<feature type="transmembrane region" description="Helical" evidence="1">
    <location>
        <begin position="9"/>
        <end position="27"/>
    </location>
</feature>
<gene>
    <name evidence="2" type="ordered locus">Cagg_1610</name>
</gene>
<reference evidence="2" key="1">
    <citation type="submission" date="2008-12" db="EMBL/GenBank/DDBJ databases">
        <title>Complete sequence of Chloroflexus aggregans DSM 9485.</title>
        <authorList>
            <consortium name="US DOE Joint Genome Institute"/>
            <person name="Lucas S."/>
            <person name="Copeland A."/>
            <person name="Lapidus A."/>
            <person name="Glavina del Rio T."/>
            <person name="Dalin E."/>
            <person name="Tice H."/>
            <person name="Pitluck S."/>
            <person name="Foster B."/>
            <person name="Larimer F."/>
            <person name="Land M."/>
            <person name="Hauser L."/>
            <person name="Kyrpides N."/>
            <person name="Mikhailova N."/>
            <person name="Bryant D."/>
            <person name="Richardson P."/>
        </authorList>
    </citation>
    <scope>NUCLEOTIDE SEQUENCE</scope>
    <source>
        <strain evidence="2">DSM 9485</strain>
    </source>
</reference>
<dbReference type="RefSeq" id="WP_015940370.1">
    <property type="nucleotide sequence ID" value="NC_011831.1"/>
</dbReference>
<organism evidence="2 3">
    <name type="scientific">Chloroflexus aggregans (strain MD-66 / DSM 9485)</name>
    <dbReference type="NCBI Taxonomy" id="326427"/>
    <lineage>
        <taxon>Bacteria</taxon>
        <taxon>Bacillati</taxon>
        <taxon>Chloroflexota</taxon>
        <taxon>Chloroflexia</taxon>
        <taxon>Chloroflexales</taxon>
        <taxon>Chloroflexineae</taxon>
        <taxon>Chloroflexaceae</taxon>
        <taxon>Chloroflexus</taxon>
    </lineage>
</organism>
<dbReference type="STRING" id="326427.Cagg_1610"/>
<evidence type="ECO:0000256" key="1">
    <source>
        <dbReference type="SAM" id="Phobius"/>
    </source>
</evidence>
<dbReference type="Proteomes" id="UP000002508">
    <property type="component" value="Chromosome"/>
</dbReference>
<accession>B8G9Z6</accession>
<feature type="transmembrane region" description="Helical" evidence="1">
    <location>
        <begin position="33"/>
        <end position="53"/>
    </location>
</feature>
<evidence type="ECO:0000313" key="3">
    <source>
        <dbReference type="Proteomes" id="UP000002508"/>
    </source>
</evidence>
<dbReference type="AlphaFoldDB" id="B8G9Z6"/>
<sequence>MLSKREREAIIVGSAVGVTAFVISVILVGQPLWINLLVVVVVGSALCGLATLFD</sequence>
<evidence type="ECO:0000313" key="2">
    <source>
        <dbReference type="EMBL" id="ACL24511.1"/>
    </source>
</evidence>
<dbReference type="HOGENOM" id="CLU_211398_0_0_0"/>
<dbReference type="EMBL" id="CP001337">
    <property type="protein sequence ID" value="ACL24511.1"/>
    <property type="molecule type" value="Genomic_DNA"/>
</dbReference>